<dbReference type="GO" id="GO:0046872">
    <property type="term" value="F:metal ion binding"/>
    <property type="evidence" value="ECO:0007669"/>
    <property type="project" value="UniProtKB-KW"/>
</dbReference>
<feature type="binding site" evidence="10">
    <location>
        <begin position="200"/>
        <end position="208"/>
    </location>
    <ligand>
        <name>GTP</name>
        <dbReference type="ChEBI" id="CHEBI:37565"/>
    </ligand>
</feature>
<dbReference type="InterPro" id="IPR030378">
    <property type="entry name" value="G_CP_dom"/>
</dbReference>
<evidence type="ECO:0000313" key="13">
    <source>
        <dbReference type="EMBL" id="ANF96877.1"/>
    </source>
</evidence>
<dbReference type="EC" id="3.6.1.-" evidence="10"/>
<name>A0A172ZHV8_9BACL</name>
<gene>
    <name evidence="10" type="primary">rsgA</name>
    <name evidence="13" type="ORF">AR543_13230</name>
</gene>
<evidence type="ECO:0000256" key="4">
    <source>
        <dbReference type="ARBA" id="ARBA00022730"/>
    </source>
</evidence>
<keyword evidence="7 10" id="KW-0862">Zinc</keyword>
<dbReference type="HAMAP" id="MF_01820">
    <property type="entry name" value="GTPase_RsgA"/>
    <property type="match status" value="1"/>
</dbReference>
<dbReference type="GO" id="GO:0019843">
    <property type="term" value="F:rRNA binding"/>
    <property type="evidence" value="ECO:0007669"/>
    <property type="project" value="UniProtKB-KW"/>
</dbReference>
<evidence type="ECO:0000256" key="10">
    <source>
        <dbReference type="HAMAP-Rule" id="MF_01820"/>
    </source>
</evidence>
<dbReference type="Proteomes" id="UP000078148">
    <property type="component" value="Chromosome"/>
</dbReference>
<accession>A0A172ZHV8</accession>
<evidence type="ECO:0000259" key="11">
    <source>
        <dbReference type="PROSITE" id="PS50936"/>
    </source>
</evidence>
<evidence type="ECO:0000259" key="12">
    <source>
        <dbReference type="PROSITE" id="PS51721"/>
    </source>
</evidence>
<dbReference type="AlphaFoldDB" id="A0A172ZHV8"/>
<dbReference type="InterPro" id="IPR004881">
    <property type="entry name" value="Ribosome_biogen_GTPase_RsgA"/>
</dbReference>
<dbReference type="Gene3D" id="3.40.50.300">
    <property type="entry name" value="P-loop containing nucleotide triphosphate hydrolases"/>
    <property type="match status" value="1"/>
</dbReference>
<keyword evidence="6 10" id="KW-0378">Hydrolase</keyword>
<evidence type="ECO:0000256" key="3">
    <source>
        <dbReference type="ARBA" id="ARBA00022723"/>
    </source>
</evidence>
<feature type="domain" description="CP-type G" evidence="12">
    <location>
        <begin position="84"/>
        <end position="258"/>
    </location>
</feature>
<dbReference type="RefSeq" id="WP_060534982.1">
    <property type="nucleotide sequence ID" value="NZ_CP013023.1"/>
</dbReference>
<comment type="subcellular location">
    <subcellularLocation>
        <location evidence="10">Cytoplasm</location>
    </subcellularLocation>
</comment>
<dbReference type="KEGG" id="pbv:AR543_13230"/>
<dbReference type="PANTHER" id="PTHR32120">
    <property type="entry name" value="SMALL RIBOSOMAL SUBUNIT BIOGENESIS GTPASE RSGA"/>
    <property type="match status" value="1"/>
</dbReference>
<keyword evidence="1 10" id="KW-0963">Cytoplasm</keyword>
<dbReference type="PROSITE" id="PS50936">
    <property type="entry name" value="ENGC_GTPASE"/>
    <property type="match status" value="1"/>
</dbReference>
<dbReference type="OrthoDB" id="9809485at2"/>
<evidence type="ECO:0000256" key="7">
    <source>
        <dbReference type="ARBA" id="ARBA00022833"/>
    </source>
</evidence>
<dbReference type="SUPFAM" id="SSF52540">
    <property type="entry name" value="P-loop containing nucleoside triphosphate hydrolases"/>
    <property type="match status" value="1"/>
</dbReference>
<dbReference type="GO" id="GO:0005525">
    <property type="term" value="F:GTP binding"/>
    <property type="evidence" value="ECO:0007669"/>
    <property type="project" value="UniProtKB-UniRule"/>
</dbReference>
<keyword evidence="14" id="KW-1185">Reference proteome</keyword>
<keyword evidence="8 10" id="KW-0694">RNA-binding</keyword>
<dbReference type="InterPro" id="IPR027417">
    <property type="entry name" value="P-loop_NTPase"/>
</dbReference>
<feature type="binding site" evidence="10">
    <location>
        <position position="288"/>
    </location>
    <ligand>
        <name>Zn(2+)</name>
        <dbReference type="ChEBI" id="CHEBI:29105"/>
    </ligand>
</feature>
<feature type="domain" description="EngC GTPase" evidence="11">
    <location>
        <begin position="109"/>
        <end position="256"/>
    </location>
</feature>
<comment type="cofactor">
    <cofactor evidence="10">
        <name>Zn(2+)</name>
        <dbReference type="ChEBI" id="CHEBI:29105"/>
    </cofactor>
    <text evidence="10">Binds 1 zinc ion per subunit.</text>
</comment>
<feature type="binding site" evidence="10">
    <location>
        <begin position="148"/>
        <end position="151"/>
    </location>
    <ligand>
        <name>GTP</name>
        <dbReference type="ChEBI" id="CHEBI:37565"/>
    </ligand>
</feature>
<dbReference type="GO" id="GO:0003924">
    <property type="term" value="F:GTPase activity"/>
    <property type="evidence" value="ECO:0007669"/>
    <property type="project" value="UniProtKB-UniRule"/>
</dbReference>
<dbReference type="PANTHER" id="PTHR32120:SF10">
    <property type="entry name" value="SMALL RIBOSOMAL SUBUNIT BIOGENESIS GTPASE RSGA"/>
    <property type="match status" value="1"/>
</dbReference>
<comment type="function">
    <text evidence="10">One of several proteins that assist in the late maturation steps of the functional core of the 30S ribosomal subunit. Helps release RbfA from mature subunits. May play a role in the assembly of ribosomal proteins into the subunit. Circularly permuted GTPase that catalyzes slow GTP hydrolysis, GTPase activity is stimulated by the 30S ribosomal subunit.</text>
</comment>
<protein>
    <recommendedName>
        <fullName evidence="10">Small ribosomal subunit biogenesis GTPase RsgA</fullName>
        <ecNumber evidence="10">3.6.1.-</ecNumber>
    </recommendedName>
</protein>
<dbReference type="GO" id="GO:0005737">
    <property type="term" value="C:cytoplasm"/>
    <property type="evidence" value="ECO:0007669"/>
    <property type="project" value="UniProtKB-SubCell"/>
</dbReference>
<reference evidence="14" key="1">
    <citation type="submission" date="2015-10" db="EMBL/GenBank/DDBJ databases">
        <title>Genome of Paenibacillus bovis sp. nov.</title>
        <authorList>
            <person name="Wu Z."/>
            <person name="Gao C."/>
            <person name="Liu Z."/>
            <person name="Zheng H."/>
        </authorList>
    </citation>
    <scope>NUCLEOTIDE SEQUENCE [LARGE SCALE GENOMIC DNA]</scope>
    <source>
        <strain evidence="14">BD3526</strain>
    </source>
</reference>
<dbReference type="InterPro" id="IPR010914">
    <property type="entry name" value="RsgA_GTPase_dom"/>
</dbReference>
<evidence type="ECO:0000256" key="2">
    <source>
        <dbReference type="ARBA" id="ARBA00022517"/>
    </source>
</evidence>
<keyword evidence="4 10" id="KW-0699">rRNA-binding</keyword>
<evidence type="ECO:0000256" key="1">
    <source>
        <dbReference type="ARBA" id="ARBA00022490"/>
    </source>
</evidence>
<comment type="similarity">
    <text evidence="10">Belongs to the TRAFAC class YlqF/YawG GTPase family. RsgA subfamily.</text>
</comment>
<sequence>MNLKEYGYNDFFAAQFAELELPEQLIPGRVTAVFKHVMRVVSADGEHLAKTKSSSFRDALRTDWPAIGDFVALESHPSDTSLIHKVLERKSIFLRDDPDPDMPPQVVAANFDYCFLVNSANDDFNINRLERYLTVAWNSGANPVIVLTKADLSDKLSYYMDQLNAAAFGVPVFAVDSISGTGLDELRSLLSPGETIVLLGSSGVGKSSLVNALAGEERMKTSGIREDDARGRHTTTHREMHLLPSGIIVIDTPGMRGLGIGNAAAGLEETFQDIEEIAQQCRFGDCSHHNEPGCAVQDALENGTLARKHYANWEKLRKELAYNERKNNILLMRQDKQQWKAISKQHRAKPKKKV</sequence>
<dbReference type="Gene3D" id="1.10.40.50">
    <property type="entry name" value="Probable gtpase engc, domain 3"/>
    <property type="match status" value="1"/>
</dbReference>
<evidence type="ECO:0000256" key="5">
    <source>
        <dbReference type="ARBA" id="ARBA00022741"/>
    </source>
</evidence>
<keyword evidence="3 10" id="KW-0479">Metal-binding</keyword>
<proteinExistence type="inferred from homology"/>
<dbReference type="CDD" id="cd01854">
    <property type="entry name" value="YjeQ_EngC"/>
    <property type="match status" value="1"/>
</dbReference>
<keyword evidence="9 10" id="KW-0342">GTP-binding</keyword>
<keyword evidence="5 10" id="KW-0547">Nucleotide-binding</keyword>
<feature type="binding site" evidence="10">
    <location>
        <position position="281"/>
    </location>
    <ligand>
        <name>Zn(2+)</name>
        <dbReference type="ChEBI" id="CHEBI:29105"/>
    </ligand>
</feature>
<keyword evidence="2 10" id="KW-0690">Ribosome biogenesis</keyword>
<reference evidence="13 14" key="2">
    <citation type="journal article" date="2016" name="Int. J. Syst. Evol. Microbiol.">
        <title>Paenibacillus bovis sp. nov., isolated from raw yak (Bos grunniens) milk.</title>
        <authorList>
            <person name="Gao C."/>
            <person name="Han J."/>
            <person name="Liu Z."/>
            <person name="Xu X."/>
            <person name="Hang F."/>
            <person name="Wu Z."/>
        </authorList>
    </citation>
    <scope>NUCLEOTIDE SEQUENCE [LARGE SCALE GENOMIC DNA]</scope>
    <source>
        <strain evidence="13 14">BD3526</strain>
    </source>
</reference>
<dbReference type="NCBIfam" id="TIGR00157">
    <property type="entry name" value="ribosome small subunit-dependent GTPase A"/>
    <property type="match status" value="1"/>
</dbReference>
<dbReference type="STRING" id="1616788.AR543_13230"/>
<organism evidence="13 14">
    <name type="scientific">Paenibacillus bovis</name>
    <dbReference type="NCBI Taxonomy" id="1616788"/>
    <lineage>
        <taxon>Bacteria</taxon>
        <taxon>Bacillati</taxon>
        <taxon>Bacillota</taxon>
        <taxon>Bacilli</taxon>
        <taxon>Bacillales</taxon>
        <taxon>Paenibacillaceae</taxon>
        <taxon>Paenibacillus</taxon>
    </lineage>
</organism>
<evidence type="ECO:0000313" key="14">
    <source>
        <dbReference type="Proteomes" id="UP000078148"/>
    </source>
</evidence>
<dbReference type="GO" id="GO:0042274">
    <property type="term" value="P:ribosomal small subunit biogenesis"/>
    <property type="evidence" value="ECO:0007669"/>
    <property type="project" value="UniProtKB-UniRule"/>
</dbReference>
<evidence type="ECO:0000256" key="9">
    <source>
        <dbReference type="ARBA" id="ARBA00023134"/>
    </source>
</evidence>
<feature type="binding site" evidence="10">
    <location>
        <position position="286"/>
    </location>
    <ligand>
        <name>Zn(2+)</name>
        <dbReference type="ChEBI" id="CHEBI:29105"/>
    </ligand>
</feature>
<dbReference type="EMBL" id="CP013023">
    <property type="protein sequence ID" value="ANF96877.1"/>
    <property type="molecule type" value="Genomic_DNA"/>
</dbReference>
<dbReference type="Pfam" id="PF03193">
    <property type="entry name" value="RsgA_GTPase"/>
    <property type="match status" value="1"/>
</dbReference>
<comment type="subunit">
    <text evidence="10">Monomer. Associates with 30S ribosomal subunit, binds 16S rRNA.</text>
</comment>
<evidence type="ECO:0000256" key="8">
    <source>
        <dbReference type="ARBA" id="ARBA00022884"/>
    </source>
</evidence>
<dbReference type="PROSITE" id="PS51721">
    <property type="entry name" value="G_CP"/>
    <property type="match status" value="1"/>
</dbReference>
<feature type="binding site" evidence="10">
    <location>
        <position position="294"/>
    </location>
    <ligand>
        <name>Zn(2+)</name>
        <dbReference type="ChEBI" id="CHEBI:29105"/>
    </ligand>
</feature>
<evidence type="ECO:0000256" key="6">
    <source>
        <dbReference type="ARBA" id="ARBA00022801"/>
    </source>
</evidence>